<keyword evidence="4 7" id="KW-1133">Transmembrane helix</keyword>
<feature type="transmembrane region" description="Helical" evidence="7">
    <location>
        <begin position="362"/>
        <end position="378"/>
    </location>
</feature>
<feature type="transmembrane region" description="Helical" evidence="7">
    <location>
        <begin position="438"/>
        <end position="457"/>
    </location>
</feature>
<keyword evidence="5 7" id="KW-0472">Membrane</keyword>
<dbReference type="SUPFAM" id="SSF103473">
    <property type="entry name" value="MFS general substrate transporter"/>
    <property type="match status" value="1"/>
</dbReference>
<evidence type="ECO:0000256" key="2">
    <source>
        <dbReference type="ARBA" id="ARBA00022448"/>
    </source>
</evidence>
<feature type="region of interest" description="Disordered" evidence="6">
    <location>
        <begin position="242"/>
        <end position="270"/>
    </location>
</feature>
<evidence type="ECO:0000313" key="9">
    <source>
        <dbReference type="EMBL" id="KAL1860418.1"/>
    </source>
</evidence>
<evidence type="ECO:0000313" key="10">
    <source>
        <dbReference type="Proteomes" id="UP001583177"/>
    </source>
</evidence>
<reference evidence="9 10" key="1">
    <citation type="journal article" date="2024" name="IMA Fungus">
        <title>IMA Genome - F19 : A genome assembly and annotation guide to empower mycologists, including annotated draft genome sequences of Ceratocystis pirilliformis, Diaporthe australafricana, Fusarium ophioides, Paecilomyces lecythidis, and Sporothrix stenoceras.</title>
        <authorList>
            <person name="Aylward J."/>
            <person name="Wilson A.M."/>
            <person name="Visagie C.M."/>
            <person name="Spraker J."/>
            <person name="Barnes I."/>
            <person name="Buitendag C."/>
            <person name="Ceriani C."/>
            <person name="Del Mar Angel L."/>
            <person name="du Plessis D."/>
            <person name="Fuchs T."/>
            <person name="Gasser K."/>
            <person name="Kramer D."/>
            <person name="Li W."/>
            <person name="Munsamy K."/>
            <person name="Piso A."/>
            <person name="Price J.L."/>
            <person name="Sonnekus B."/>
            <person name="Thomas C."/>
            <person name="van der Nest A."/>
            <person name="van Dijk A."/>
            <person name="van Heerden A."/>
            <person name="van Vuuren N."/>
            <person name="Yilmaz N."/>
            <person name="Duong T.A."/>
            <person name="van der Merwe N.A."/>
            <person name="Wingfield M.J."/>
            <person name="Wingfield B.D."/>
        </authorList>
    </citation>
    <scope>NUCLEOTIDE SEQUENCE [LARGE SCALE GENOMIC DNA]</scope>
    <source>
        <strain evidence="9 10">CMW 18300</strain>
    </source>
</reference>
<feature type="transmembrane region" description="Helical" evidence="7">
    <location>
        <begin position="112"/>
        <end position="133"/>
    </location>
</feature>
<feature type="transmembrane region" description="Helical" evidence="7">
    <location>
        <begin position="169"/>
        <end position="191"/>
    </location>
</feature>
<feature type="transmembrane region" description="Helical" evidence="7">
    <location>
        <begin position="35"/>
        <end position="61"/>
    </location>
</feature>
<dbReference type="PANTHER" id="PTHR23506">
    <property type="entry name" value="GH10249P"/>
    <property type="match status" value="1"/>
</dbReference>
<keyword evidence="3 7" id="KW-0812">Transmembrane</keyword>
<keyword evidence="10" id="KW-1185">Reference proteome</keyword>
<name>A0ABR3WEY6_9PEZI</name>
<keyword evidence="2" id="KW-0813">Transport</keyword>
<sequence>MSSSRSYLLGQAKSTLQIGSDYSVRPAGLSWRSNTFFIVSTVAVGLFTDLFLYGLIVPILPYMLQDRVGLPDDQVQSHVDGLLAAYAGASVLFSPVAGYVADKTSTRQAPFLLGLVALMLATILLFLGSNIPVLVAARVLQGISGGFVWTIGLALCLETVGPENLGKTIGSIFSFISVGNLLAPLLGGVLYEKTGYAGVFGIGLSVLAVDFIMRVLVIEKKVAKRYSAADPQPADDLEAVQNHNSEGDESGQANSDEQGEEEPLLGKKETEHFKLSKDQPAIARKITILPCITDPRLLTALLVAFVQALLLGSFDATVPTTAKKLFGFDSLKGGLLFLPLGAFDLVIGPLAGWFVDRYGTKPTAVIGYGYLVPILVLLRLPHPGGQDQILLYGGLLALCGIGLAIIGAPSIVEAGSVIQKYYEANPDFFGDQGPYAQLYGLNSMVFSLGLAVGPALAGELKQVLGYGNMNIVLASISLATAVLCFIWIGGKPRFLTGHIGRY</sequence>
<evidence type="ECO:0000256" key="7">
    <source>
        <dbReference type="SAM" id="Phobius"/>
    </source>
</evidence>
<feature type="transmembrane region" description="Helical" evidence="7">
    <location>
        <begin position="197"/>
        <end position="217"/>
    </location>
</feature>
<comment type="caution">
    <text evidence="9">The sequence shown here is derived from an EMBL/GenBank/DDBJ whole genome shotgun (WGS) entry which is preliminary data.</text>
</comment>
<feature type="transmembrane region" description="Helical" evidence="7">
    <location>
        <begin position="334"/>
        <end position="355"/>
    </location>
</feature>
<feature type="transmembrane region" description="Helical" evidence="7">
    <location>
        <begin position="139"/>
        <end position="157"/>
    </location>
</feature>
<feature type="transmembrane region" description="Helical" evidence="7">
    <location>
        <begin position="81"/>
        <end position="100"/>
    </location>
</feature>
<evidence type="ECO:0000256" key="5">
    <source>
        <dbReference type="ARBA" id="ARBA00023136"/>
    </source>
</evidence>
<gene>
    <name evidence="9" type="ORF">Daus18300_009191</name>
</gene>
<evidence type="ECO:0000256" key="4">
    <source>
        <dbReference type="ARBA" id="ARBA00022989"/>
    </source>
</evidence>
<dbReference type="Gene3D" id="1.20.1250.20">
    <property type="entry name" value="MFS general substrate transporter like domains"/>
    <property type="match status" value="1"/>
</dbReference>
<feature type="domain" description="Major facilitator superfamily (MFS) profile" evidence="8">
    <location>
        <begin position="38"/>
        <end position="492"/>
    </location>
</feature>
<feature type="transmembrane region" description="Helical" evidence="7">
    <location>
        <begin position="469"/>
        <end position="488"/>
    </location>
</feature>
<evidence type="ECO:0000256" key="1">
    <source>
        <dbReference type="ARBA" id="ARBA00004141"/>
    </source>
</evidence>
<comment type="subcellular location">
    <subcellularLocation>
        <location evidence="1">Membrane</location>
        <topology evidence="1">Multi-pass membrane protein</topology>
    </subcellularLocation>
</comment>
<protein>
    <recommendedName>
        <fullName evidence="8">Major facilitator superfamily (MFS) profile domain-containing protein</fullName>
    </recommendedName>
</protein>
<evidence type="ECO:0000259" key="8">
    <source>
        <dbReference type="PROSITE" id="PS50850"/>
    </source>
</evidence>
<dbReference type="InterPro" id="IPR050930">
    <property type="entry name" value="MFS_Vesicular_Transporter"/>
</dbReference>
<organism evidence="9 10">
    <name type="scientific">Diaporthe australafricana</name>
    <dbReference type="NCBI Taxonomy" id="127596"/>
    <lineage>
        <taxon>Eukaryota</taxon>
        <taxon>Fungi</taxon>
        <taxon>Dikarya</taxon>
        <taxon>Ascomycota</taxon>
        <taxon>Pezizomycotina</taxon>
        <taxon>Sordariomycetes</taxon>
        <taxon>Sordariomycetidae</taxon>
        <taxon>Diaporthales</taxon>
        <taxon>Diaporthaceae</taxon>
        <taxon>Diaporthe</taxon>
    </lineage>
</organism>
<feature type="transmembrane region" description="Helical" evidence="7">
    <location>
        <begin position="390"/>
        <end position="412"/>
    </location>
</feature>
<accession>A0ABR3WEY6</accession>
<proteinExistence type="predicted"/>
<evidence type="ECO:0000256" key="3">
    <source>
        <dbReference type="ARBA" id="ARBA00022692"/>
    </source>
</evidence>
<dbReference type="InterPro" id="IPR020846">
    <property type="entry name" value="MFS_dom"/>
</dbReference>
<dbReference type="EMBL" id="JAWRVE010000092">
    <property type="protein sequence ID" value="KAL1860418.1"/>
    <property type="molecule type" value="Genomic_DNA"/>
</dbReference>
<dbReference type="Proteomes" id="UP001583177">
    <property type="component" value="Unassembled WGS sequence"/>
</dbReference>
<dbReference type="InterPro" id="IPR011701">
    <property type="entry name" value="MFS"/>
</dbReference>
<dbReference type="Pfam" id="PF07690">
    <property type="entry name" value="MFS_1"/>
    <property type="match status" value="1"/>
</dbReference>
<dbReference type="InterPro" id="IPR036259">
    <property type="entry name" value="MFS_trans_sf"/>
</dbReference>
<dbReference type="PROSITE" id="PS50850">
    <property type="entry name" value="MFS"/>
    <property type="match status" value="1"/>
</dbReference>
<dbReference type="CDD" id="cd17325">
    <property type="entry name" value="MFS_MdtG_SLC18_like"/>
    <property type="match status" value="1"/>
</dbReference>
<evidence type="ECO:0000256" key="6">
    <source>
        <dbReference type="SAM" id="MobiDB-lite"/>
    </source>
</evidence>
<dbReference type="PANTHER" id="PTHR23506:SF37">
    <property type="entry name" value="MAJOR FACILITATOR SUPERFAMILY (MFS) PROFILE DOMAIN-CONTAINING PROTEIN"/>
    <property type="match status" value="1"/>
</dbReference>